<dbReference type="Pfam" id="PF14345">
    <property type="entry name" value="GDYXXLXY"/>
    <property type="match status" value="1"/>
</dbReference>
<sequence>MRKRDRILLLLATVAVLAYLGWFIVDKERILREGELVLFELAPVDPRSLLQGDYLALRYSIGDELALEELPVRGYLVFARDSSGVARLLRVQNEMEPRAAGEGILQFRRRRAGAVERGTIRIGAESYFFEEGTGDRFARARYGGLRIDDRGRAVLVGVWDAAREPIR</sequence>
<dbReference type="AlphaFoldDB" id="A0A4S4NJT8"/>
<dbReference type="EMBL" id="SRSF01000003">
    <property type="protein sequence ID" value="THH40062.1"/>
    <property type="molecule type" value="Genomic_DNA"/>
</dbReference>
<evidence type="ECO:0000256" key="1">
    <source>
        <dbReference type="SAM" id="Phobius"/>
    </source>
</evidence>
<name>A0A4S4NJT8_9BACT</name>
<comment type="caution">
    <text evidence="2">The sequence shown here is derived from an EMBL/GenBank/DDBJ whole genome shotgun (WGS) entry which is preliminary data.</text>
</comment>
<protein>
    <recommendedName>
        <fullName evidence="4">GDYXXLXY domain-containing protein</fullName>
    </recommendedName>
</protein>
<keyword evidence="3" id="KW-1185">Reference proteome</keyword>
<keyword evidence="1" id="KW-0812">Transmembrane</keyword>
<dbReference type="OrthoDB" id="4868247at2"/>
<reference evidence="2 3" key="1">
    <citation type="submission" date="2019-04" db="EMBL/GenBank/DDBJ databases">
        <title>Lewinella litorea sp. nov., isolated from a marine sand.</title>
        <authorList>
            <person name="Yoon J.-H."/>
        </authorList>
    </citation>
    <scope>NUCLEOTIDE SEQUENCE [LARGE SCALE GENOMIC DNA]</scope>
    <source>
        <strain evidence="2 3">HSMS-39</strain>
    </source>
</reference>
<dbReference type="InterPro" id="IPR025833">
    <property type="entry name" value="GDYXXLXY"/>
</dbReference>
<evidence type="ECO:0008006" key="4">
    <source>
        <dbReference type="Google" id="ProtNLM"/>
    </source>
</evidence>
<keyword evidence="1" id="KW-1133">Transmembrane helix</keyword>
<feature type="transmembrane region" description="Helical" evidence="1">
    <location>
        <begin position="7"/>
        <end position="25"/>
    </location>
</feature>
<gene>
    <name evidence="2" type="ORF">E4021_10705</name>
</gene>
<evidence type="ECO:0000313" key="3">
    <source>
        <dbReference type="Proteomes" id="UP000308528"/>
    </source>
</evidence>
<dbReference type="Proteomes" id="UP000308528">
    <property type="component" value="Unassembled WGS sequence"/>
</dbReference>
<accession>A0A4S4NJT8</accession>
<organism evidence="2 3">
    <name type="scientific">Neolewinella litorea</name>
    <dbReference type="NCBI Taxonomy" id="2562452"/>
    <lineage>
        <taxon>Bacteria</taxon>
        <taxon>Pseudomonadati</taxon>
        <taxon>Bacteroidota</taxon>
        <taxon>Saprospiria</taxon>
        <taxon>Saprospirales</taxon>
        <taxon>Lewinellaceae</taxon>
        <taxon>Neolewinella</taxon>
    </lineage>
</organism>
<keyword evidence="1" id="KW-0472">Membrane</keyword>
<dbReference type="RefSeq" id="WP_136459209.1">
    <property type="nucleotide sequence ID" value="NZ_SRSF01000003.1"/>
</dbReference>
<evidence type="ECO:0000313" key="2">
    <source>
        <dbReference type="EMBL" id="THH40062.1"/>
    </source>
</evidence>
<proteinExistence type="predicted"/>